<protein>
    <submittedName>
        <fullName evidence="6">LysR family transcriptional regulator</fullName>
    </submittedName>
</protein>
<dbReference type="PANTHER" id="PTHR30579">
    <property type="entry name" value="TRANSCRIPTIONAL REGULATOR"/>
    <property type="match status" value="1"/>
</dbReference>
<name>A0ABT4VL41_9HYPH</name>
<evidence type="ECO:0000256" key="1">
    <source>
        <dbReference type="ARBA" id="ARBA00009437"/>
    </source>
</evidence>
<dbReference type="InterPro" id="IPR050176">
    <property type="entry name" value="LTTR"/>
</dbReference>
<gene>
    <name evidence="6" type="ORF">OOZ53_08470</name>
</gene>
<comment type="similarity">
    <text evidence="1">Belongs to the LysR transcriptional regulatory family.</text>
</comment>
<dbReference type="Gene3D" id="3.40.190.290">
    <property type="match status" value="1"/>
</dbReference>
<dbReference type="InterPro" id="IPR000847">
    <property type="entry name" value="LysR_HTH_N"/>
</dbReference>
<evidence type="ECO:0000256" key="2">
    <source>
        <dbReference type="ARBA" id="ARBA00023015"/>
    </source>
</evidence>
<dbReference type="EMBL" id="JAPJZH010000004">
    <property type="protein sequence ID" value="MDA4845380.1"/>
    <property type="molecule type" value="Genomic_DNA"/>
</dbReference>
<keyword evidence="2" id="KW-0805">Transcription regulation</keyword>
<dbReference type="SUPFAM" id="SSF53850">
    <property type="entry name" value="Periplasmic binding protein-like II"/>
    <property type="match status" value="1"/>
</dbReference>
<dbReference type="SUPFAM" id="SSF46785">
    <property type="entry name" value="Winged helix' DNA-binding domain"/>
    <property type="match status" value="1"/>
</dbReference>
<dbReference type="InterPro" id="IPR005119">
    <property type="entry name" value="LysR_subst-bd"/>
</dbReference>
<dbReference type="Proteomes" id="UP001148313">
    <property type="component" value="Unassembled WGS sequence"/>
</dbReference>
<dbReference type="Gene3D" id="1.10.10.10">
    <property type="entry name" value="Winged helix-like DNA-binding domain superfamily/Winged helix DNA-binding domain"/>
    <property type="match status" value="1"/>
</dbReference>
<sequence>MDERWKWEDLRLFIAVARGGGLSAAAHATQVSPPTLGRRVLALERALGMELFHRSKDGYALTTAGFELLEYAEGLEAEATRIDRWRDKTQRTHKVRIAVGFWTGLFLAHKVAELRPQDEHVDLALITGVEDLDLQRRQASFGLRNRRPENIGLAGQRLTRVAFAIYGDTDYVTDNPSARARRRYWDCDWITMVHAGAKPPSSAWLERHLERDAVLACNSPAALMAALTTGTGLAILPCFIGDASPRLVRCDGPIPELAHDQWLVCHDDDRHEPHIAKVIENTAQLIRRHRRLFEGQAVAGS</sequence>
<dbReference type="InterPro" id="IPR036390">
    <property type="entry name" value="WH_DNA-bd_sf"/>
</dbReference>
<dbReference type="Pfam" id="PF00126">
    <property type="entry name" value="HTH_1"/>
    <property type="match status" value="1"/>
</dbReference>
<evidence type="ECO:0000256" key="4">
    <source>
        <dbReference type="ARBA" id="ARBA00023163"/>
    </source>
</evidence>
<dbReference type="PANTHER" id="PTHR30579:SF3">
    <property type="entry name" value="TRANSCRIPTIONAL REGULATORY PROTEIN"/>
    <property type="match status" value="1"/>
</dbReference>
<evidence type="ECO:0000259" key="5">
    <source>
        <dbReference type="PROSITE" id="PS50931"/>
    </source>
</evidence>
<keyword evidence="7" id="KW-1185">Reference proteome</keyword>
<reference evidence="6" key="1">
    <citation type="submission" date="2022-11" db="EMBL/GenBank/DDBJ databases">
        <title>Hoeflea poritis sp. nov., isolated from scleractinian coral Porites lutea.</title>
        <authorList>
            <person name="Zhang G."/>
            <person name="Wei Q."/>
            <person name="Cai L."/>
        </authorList>
    </citation>
    <scope>NUCLEOTIDE SEQUENCE</scope>
    <source>
        <strain evidence="6">E7-10</strain>
    </source>
</reference>
<comment type="caution">
    <text evidence="6">The sequence shown here is derived from an EMBL/GenBank/DDBJ whole genome shotgun (WGS) entry which is preliminary data.</text>
</comment>
<evidence type="ECO:0000313" key="7">
    <source>
        <dbReference type="Proteomes" id="UP001148313"/>
    </source>
</evidence>
<dbReference type="RefSeq" id="WP_271088999.1">
    <property type="nucleotide sequence ID" value="NZ_JAPJZH010000004.1"/>
</dbReference>
<evidence type="ECO:0000313" key="6">
    <source>
        <dbReference type="EMBL" id="MDA4845380.1"/>
    </source>
</evidence>
<proteinExistence type="inferred from homology"/>
<dbReference type="Pfam" id="PF03466">
    <property type="entry name" value="LysR_substrate"/>
    <property type="match status" value="1"/>
</dbReference>
<organism evidence="6 7">
    <name type="scientific">Hoeflea poritis</name>
    <dbReference type="NCBI Taxonomy" id="2993659"/>
    <lineage>
        <taxon>Bacteria</taxon>
        <taxon>Pseudomonadati</taxon>
        <taxon>Pseudomonadota</taxon>
        <taxon>Alphaproteobacteria</taxon>
        <taxon>Hyphomicrobiales</taxon>
        <taxon>Rhizobiaceae</taxon>
        <taxon>Hoeflea</taxon>
    </lineage>
</organism>
<dbReference type="InterPro" id="IPR036388">
    <property type="entry name" value="WH-like_DNA-bd_sf"/>
</dbReference>
<feature type="domain" description="HTH lysR-type" evidence="5">
    <location>
        <begin position="5"/>
        <end position="62"/>
    </location>
</feature>
<accession>A0ABT4VL41</accession>
<keyword evidence="4" id="KW-0804">Transcription</keyword>
<evidence type="ECO:0000256" key="3">
    <source>
        <dbReference type="ARBA" id="ARBA00023125"/>
    </source>
</evidence>
<keyword evidence="3" id="KW-0238">DNA-binding</keyword>
<dbReference type="PROSITE" id="PS50931">
    <property type="entry name" value="HTH_LYSR"/>
    <property type="match status" value="1"/>
</dbReference>